<dbReference type="SUPFAM" id="SSF57603">
    <property type="entry name" value="FnI-like domain"/>
    <property type="match status" value="1"/>
</dbReference>
<protein>
    <recommendedName>
        <fullName evidence="1">VWFC domain-containing protein</fullName>
    </recommendedName>
</protein>
<dbReference type="InterPro" id="IPR001007">
    <property type="entry name" value="VWF_dom"/>
</dbReference>
<dbReference type="GO" id="GO:0030514">
    <property type="term" value="P:negative regulation of BMP signaling pathway"/>
    <property type="evidence" value="ECO:0007669"/>
    <property type="project" value="TreeGrafter"/>
</dbReference>
<dbReference type="EMBL" id="JAWDGP010000265">
    <property type="protein sequence ID" value="KAK3802165.1"/>
    <property type="molecule type" value="Genomic_DNA"/>
</dbReference>
<dbReference type="GO" id="GO:0005615">
    <property type="term" value="C:extracellular space"/>
    <property type="evidence" value="ECO:0007669"/>
    <property type="project" value="TreeGrafter"/>
</dbReference>
<dbReference type="AlphaFoldDB" id="A0AAE1BAA1"/>
<sequence length="221" mass="24095">MGKLTAAPLGDQKYWRKAWSELVFSLESGPGGSLFDTVRKLSRREIFPFKLKMISLLCILAFGLSAVSGLSPVPNSTEVVPTPKNCTYNGVIYISKLSQKNLRCNAHEFPLKNEINTPGEKFSPDPCTFCECDDSGQHVCAKAGCAPPPCVDPVSRPDKCCAFCLNGTNCLAPDDEVIKQGDFHITDKGAVCHCPVHFWGPPRAICCHLLHLANNDDLPVC</sequence>
<dbReference type="GO" id="GO:0045202">
    <property type="term" value="C:synapse"/>
    <property type="evidence" value="ECO:0007669"/>
    <property type="project" value="UniProtKB-SubCell"/>
</dbReference>
<feature type="domain" description="VWFC" evidence="1">
    <location>
        <begin position="127"/>
        <end position="164"/>
    </location>
</feature>
<evidence type="ECO:0000259" key="1">
    <source>
        <dbReference type="PROSITE" id="PS01208"/>
    </source>
</evidence>
<organism evidence="2 3">
    <name type="scientific">Elysia crispata</name>
    <name type="common">lettuce slug</name>
    <dbReference type="NCBI Taxonomy" id="231223"/>
    <lineage>
        <taxon>Eukaryota</taxon>
        <taxon>Metazoa</taxon>
        <taxon>Spiralia</taxon>
        <taxon>Lophotrochozoa</taxon>
        <taxon>Mollusca</taxon>
        <taxon>Gastropoda</taxon>
        <taxon>Heterobranchia</taxon>
        <taxon>Euthyneura</taxon>
        <taxon>Panpulmonata</taxon>
        <taxon>Sacoglossa</taxon>
        <taxon>Placobranchoidea</taxon>
        <taxon>Plakobranchidae</taxon>
        <taxon>Elysia</taxon>
    </lineage>
</organism>
<accession>A0AAE1BAA1</accession>
<proteinExistence type="predicted"/>
<dbReference type="InterPro" id="IPR042979">
    <property type="entry name" value="VWC2/VWC2L"/>
</dbReference>
<gene>
    <name evidence="2" type="ORF">RRG08_050051</name>
</gene>
<dbReference type="PANTHER" id="PTHR46252">
    <property type="entry name" value="BRORIN FAMILY MEMBER"/>
    <property type="match status" value="1"/>
</dbReference>
<reference evidence="2" key="1">
    <citation type="journal article" date="2023" name="G3 (Bethesda)">
        <title>A reference genome for the long-term kleptoplast-retaining sea slug Elysia crispata morphotype clarki.</title>
        <authorList>
            <person name="Eastman K.E."/>
            <person name="Pendleton A.L."/>
            <person name="Shaikh M.A."/>
            <person name="Suttiyut T."/>
            <person name="Ogas R."/>
            <person name="Tomko P."/>
            <person name="Gavelis G."/>
            <person name="Widhalm J.R."/>
            <person name="Wisecaver J.H."/>
        </authorList>
    </citation>
    <scope>NUCLEOTIDE SEQUENCE</scope>
    <source>
        <strain evidence="2">ECLA1</strain>
    </source>
</reference>
<dbReference type="GO" id="GO:0032281">
    <property type="term" value="C:AMPA glutamate receptor complex"/>
    <property type="evidence" value="ECO:0007669"/>
    <property type="project" value="TreeGrafter"/>
</dbReference>
<dbReference type="PANTHER" id="PTHR46252:SF3">
    <property type="entry name" value="KIELIN_CHORDIN-LIKE PROTEIN"/>
    <property type="match status" value="1"/>
</dbReference>
<dbReference type="Pfam" id="PF23334">
    <property type="entry name" value="VWC2L_2nd"/>
    <property type="match status" value="1"/>
</dbReference>
<dbReference type="PROSITE" id="PS01208">
    <property type="entry name" value="VWFC_1"/>
    <property type="match status" value="1"/>
</dbReference>
<name>A0AAE1BAA1_9GAST</name>
<evidence type="ECO:0000313" key="2">
    <source>
        <dbReference type="EMBL" id="KAK3802165.1"/>
    </source>
</evidence>
<evidence type="ECO:0000313" key="3">
    <source>
        <dbReference type="Proteomes" id="UP001283361"/>
    </source>
</evidence>
<dbReference type="Proteomes" id="UP001283361">
    <property type="component" value="Unassembled WGS sequence"/>
</dbReference>
<comment type="caution">
    <text evidence="2">The sequence shown here is derived from an EMBL/GenBank/DDBJ whole genome shotgun (WGS) entry which is preliminary data.</text>
</comment>
<keyword evidence="3" id="KW-1185">Reference proteome</keyword>